<dbReference type="PANTHER" id="PTHR43744:SF3">
    <property type="entry name" value="LACTOSE TRANSPORT SYSTEM PERMEASE PROTEIN LACG"/>
    <property type="match status" value="1"/>
</dbReference>
<sequence length="261" mass="28451">MLVLVACVFVGPFLLLLATALKPSSQPVFSFPPDLIPRPPVVDWFVEAWTTIPYSRFLLNSVLYVGVTVPLYLIVSAMTAYPLARISFRGRQFFFVLFLSTMFLPGELMLIPRFLVMRELGLLDSYAAVILPAILSSLGVFLLRQTFAAIPDEVIEAARMDGASEWRIFLSVACPIARPTIAVLAILGFISVWNSFLWPLVALDDQSKFPIALGIAYLSGVSGADVRGLAAGTVLSLIPVIAVFVFLQRHILSSMAGAVKG</sequence>
<evidence type="ECO:0000313" key="9">
    <source>
        <dbReference type="EMBL" id="GAA1719574.1"/>
    </source>
</evidence>
<dbReference type="Proteomes" id="UP001500618">
    <property type="component" value="Unassembled WGS sequence"/>
</dbReference>
<dbReference type="PROSITE" id="PS50928">
    <property type="entry name" value="ABC_TM1"/>
    <property type="match status" value="1"/>
</dbReference>
<feature type="transmembrane region" description="Helical" evidence="7">
    <location>
        <begin position="228"/>
        <end position="247"/>
    </location>
</feature>
<keyword evidence="6 7" id="KW-0472">Membrane</keyword>
<name>A0ABN2J7J9_9ACTN</name>
<feature type="transmembrane region" description="Helical" evidence="7">
    <location>
        <begin position="168"/>
        <end position="193"/>
    </location>
</feature>
<keyword evidence="5 7" id="KW-1133">Transmembrane helix</keyword>
<dbReference type="SUPFAM" id="SSF161098">
    <property type="entry name" value="MetI-like"/>
    <property type="match status" value="1"/>
</dbReference>
<comment type="similarity">
    <text evidence="7">Belongs to the binding-protein-dependent transport system permease family.</text>
</comment>
<dbReference type="CDD" id="cd06261">
    <property type="entry name" value="TM_PBP2"/>
    <property type="match status" value="1"/>
</dbReference>
<dbReference type="Gene3D" id="1.10.3720.10">
    <property type="entry name" value="MetI-like"/>
    <property type="match status" value="1"/>
</dbReference>
<keyword evidence="3" id="KW-1003">Cell membrane</keyword>
<keyword evidence="2 7" id="KW-0813">Transport</keyword>
<feature type="transmembrane region" description="Helical" evidence="7">
    <location>
        <begin position="93"/>
        <end position="114"/>
    </location>
</feature>
<evidence type="ECO:0000259" key="8">
    <source>
        <dbReference type="PROSITE" id="PS50928"/>
    </source>
</evidence>
<comment type="caution">
    <text evidence="9">The sequence shown here is derived from an EMBL/GenBank/DDBJ whole genome shotgun (WGS) entry which is preliminary data.</text>
</comment>
<feature type="transmembrane region" description="Helical" evidence="7">
    <location>
        <begin position="126"/>
        <end position="147"/>
    </location>
</feature>
<evidence type="ECO:0000256" key="5">
    <source>
        <dbReference type="ARBA" id="ARBA00022989"/>
    </source>
</evidence>
<protein>
    <submittedName>
        <fullName evidence="9">Carbohydrate ABC transporter permease</fullName>
    </submittedName>
</protein>
<evidence type="ECO:0000256" key="7">
    <source>
        <dbReference type="RuleBase" id="RU363032"/>
    </source>
</evidence>
<proteinExistence type="inferred from homology"/>
<comment type="subcellular location">
    <subcellularLocation>
        <location evidence="1 7">Cell membrane</location>
        <topology evidence="1 7">Multi-pass membrane protein</topology>
    </subcellularLocation>
</comment>
<keyword evidence="10" id="KW-1185">Reference proteome</keyword>
<evidence type="ECO:0000256" key="2">
    <source>
        <dbReference type="ARBA" id="ARBA00022448"/>
    </source>
</evidence>
<keyword evidence="4 7" id="KW-0812">Transmembrane</keyword>
<evidence type="ECO:0000256" key="6">
    <source>
        <dbReference type="ARBA" id="ARBA00023136"/>
    </source>
</evidence>
<feature type="domain" description="ABC transmembrane type-1" evidence="8">
    <location>
        <begin position="58"/>
        <end position="247"/>
    </location>
</feature>
<reference evidence="9 10" key="1">
    <citation type="journal article" date="2019" name="Int. J. Syst. Evol. Microbiol.">
        <title>The Global Catalogue of Microorganisms (GCM) 10K type strain sequencing project: providing services to taxonomists for standard genome sequencing and annotation.</title>
        <authorList>
            <consortium name="The Broad Institute Genomics Platform"/>
            <consortium name="The Broad Institute Genome Sequencing Center for Infectious Disease"/>
            <person name="Wu L."/>
            <person name="Ma J."/>
        </authorList>
    </citation>
    <scope>NUCLEOTIDE SEQUENCE [LARGE SCALE GENOMIC DNA]</scope>
    <source>
        <strain evidence="9 10">JCM 14718</strain>
    </source>
</reference>
<evidence type="ECO:0000256" key="3">
    <source>
        <dbReference type="ARBA" id="ARBA00022475"/>
    </source>
</evidence>
<organism evidence="9 10">
    <name type="scientific">Fodinicola feengrottensis</name>
    <dbReference type="NCBI Taxonomy" id="435914"/>
    <lineage>
        <taxon>Bacteria</taxon>
        <taxon>Bacillati</taxon>
        <taxon>Actinomycetota</taxon>
        <taxon>Actinomycetes</taxon>
        <taxon>Mycobacteriales</taxon>
        <taxon>Fodinicola</taxon>
    </lineage>
</organism>
<evidence type="ECO:0000313" key="10">
    <source>
        <dbReference type="Proteomes" id="UP001500618"/>
    </source>
</evidence>
<feature type="transmembrane region" description="Helical" evidence="7">
    <location>
        <begin position="54"/>
        <end position="81"/>
    </location>
</feature>
<dbReference type="InterPro" id="IPR035906">
    <property type="entry name" value="MetI-like_sf"/>
</dbReference>
<evidence type="ECO:0000256" key="1">
    <source>
        <dbReference type="ARBA" id="ARBA00004651"/>
    </source>
</evidence>
<dbReference type="InterPro" id="IPR000515">
    <property type="entry name" value="MetI-like"/>
</dbReference>
<dbReference type="Pfam" id="PF00528">
    <property type="entry name" value="BPD_transp_1"/>
    <property type="match status" value="1"/>
</dbReference>
<dbReference type="PANTHER" id="PTHR43744">
    <property type="entry name" value="ABC TRANSPORTER PERMEASE PROTEIN MG189-RELATED-RELATED"/>
    <property type="match status" value="1"/>
</dbReference>
<evidence type="ECO:0000256" key="4">
    <source>
        <dbReference type="ARBA" id="ARBA00022692"/>
    </source>
</evidence>
<dbReference type="EMBL" id="BAAANY010000043">
    <property type="protein sequence ID" value="GAA1719574.1"/>
    <property type="molecule type" value="Genomic_DNA"/>
</dbReference>
<accession>A0ABN2J7J9</accession>
<gene>
    <name evidence="9" type="ORF">GCM10009765_79910</name>
</gene>